<dbReference type="OrthoDB" id="7584869at2"/>
<dbReference type="EMBL" id="FTMS01000009">
    <property type="protein sequence ID" value="SIQ48533.1"/>
    <property type="molecule type" value="Genomic_DNA"/>
</dbReference>
<feature type="transmembrane region" description="Helical" evidence="4">
    <location>
        <begin position="191"/>
        <end position="209"/>
    </location>
</feature>
<dbReference type="PROSITE" id="PS50850">
    <property type="entry name" value="MFS"/>
    <property type="match status" value="1"/>
</dbReference>
<dbReference type="Gene3D" id="1.20.1250.20">
    <property type="entry name" value="MFS general substrate transporter like domains"/>
    <property type="match status" value="2"/>
</dbReference>
<proteinExistence type="predicted"/>
<gene>
    <name evidence="6" type="ORF">SAMN05920897_109121</name>
</gene>
<dbReference type="InterPro" id="IPR011701">
    <property type="entry name" value="MFS"/>
</dbReference>
<keyword evidence="2 4" id="KW-1133">Transmembrane helix</keyword>
<keyword evidence="7" id="KW-1185">Reference proteome</keyword>
<evidence type="ECO:0000256" key="4">
    <source>
        <dbReference type="SAM" id="Phobius"/>
    </source>
</evidence>
<dbReference type="PANTHER" id="PTHR23528:SF1">
    <property type="entry name" value="MAJOR FACILITATOR SUPERFAMILY (MFS) PROFILE DOMAIN-CONTAINING PROTEIN"/>
    <property type="match status" value="1"/>
</dbReference>
<dbReference type="InterPro" id="IPR036259">
    <property type="entry name" value="MFS_trans_sf"/>
</dbReference>
<evidence type="ECO:0000313" key="6">
    <source>
        <dbReference type="EMBL" id="SIQ48533.1"/>
    </source>
</evidence>
<dbReference type="Pfam" id="PF07690">
    <property type="entry name" value="MFS_1"/>
    <property type="match status" value="1"/>
</dbReference>
<dbReference type="Proteomes" id="UP000186400">
    <property type="component" value="Unassembled WGS sequence"/>
</dbReference>
<evidence type="ECO:0000313" key="7">
    <source>
        <dbReference type="Proteomes" id="UP000186400"/>
    </source>
</evidence>
<feature type="transmembrane region" description="Helical" evidence="4">
    <location>
        <begin position="236"/>
        <end position="261"/>
    </location>
</feature>
<keyword evidence="3 4" id="KW-0472">Membrane</keyword>
<feature type="transmembrane region" description="Helical" evidence="4">
    <location>
        <begin position="338"/>
        <end position="362"/>
    </location>
</feature>
<feature type="transmembrane region" description="Helical" evidence="4">
    <location>
        <begin position="53"/>
        <end position="76"/>
    </location>
</feature>
<dbReference type="PANTHER" id="PTHR23528">
    <property type="match status" value="1"/>
</dbReference>
<protein>
    <submittedName>
        <fullName evidence="6">Na+/melibiose symporter</fullName>
    </submittedName>
</protein>
<feature type="transmembrane region" description="Helical" evidence="4">
    <location>
        <begin position="281"/>
        <end position="303"/>
    </location>
</feature>
<dbReference type="AlphaFoldDB" id="A0A1N6T5E8"/>
<dbReference type="RefSeq" id="WP_076488827.1">
    <property type="nucleotide sequence ID" value="NZ_FTMS01000009.1"/>
</dbReference>
<feature type="transmembrane region" description="Helical" evidence="4">
    <location>
        <begin position="151"/>
        <end position="179"/>
    </location>
</feature>
<evidence type="ECO:0000256" key="2">
    <source>
        <dbReference type="ARBA" id="ARBA00022989"/>
    </source>
</evidence>
<evidence type="ECO:0000256" key="1">
    <source>
        <dbReference type="ARBA" id="ARBA00022692"/>
    </source>
</evidence>
<feature type="transmembrane region" description="Helical" evidence="4">
    <location>
        <begin position="21"/>
        <end position="41"/>
    </location>
</feature>
<feature type="transmembrane region" description="Helical" evidence="4">
    <location>
        <begin position="374"/>
        <end position="395"/>
    </location>
</feature>
<dbReference type="STRING" id="159291.SAMN05920897_109121"/>
<feature type="transmembrane region" description="Helical" evidence="4">
    <location>
        <begin position="407"/>
        <end position="425"/>
    </location>
</feature>
<feature type="transmembrane region" description="Helical" evidence="4">
    <location>
        <begin position="113"/>
        <end position="130"/>
    </location>
</feature>
<dbReference type="GO" id="GO:0022857">
    <property type="term" value="F:transmembrane transporter activity"/>
    <property type="evidence" value="ECO:0007669"/>
    <property type="project" value="InterPro"/>
</dbReference>
<feature type="transmembrane region" description="Helical" evidence="4">
    <location>
        <begin position="310"/>
        <end position="332"/>
    </location>
</feature>
<dbReference type="SUPFAM" id="SSF103473">
    <property type="entry name" value="MFS general substrate transporter"/>
    <property type="match status" value="1"/>
</dbReference>
<keyword evidence="1 4" id="KW-0812">Transmembrane</keyword>
<sequence length="432" mass="45840">MKNNDIRAGEMSSRRMYRRSLVIGSGFFTVALIEPMYSAYIPLMLADYLSTSASVGVVLSLLNLIAPLVIPLFSTLSDRTETVLGKRMPYILFFLPLAALSLAVVPLAAHRSFAVLVGALAAMNFFRHAARGPIVSLMPDLVPPRHRSQSNGVINMMAGVAGITSTVLLAPLIAVVVIVPGVGALRRVLPFWIIAVLILFSTAFLFLNVKERKDALPGDGHADDGRPGVRESLREILASGSGGSLPVFGAVLCWFFAWMLVVPFLTMYARDHLGAGEAGATLSYGMLAVSQTLFAIPGGILAARWGRRRMMTLALVLLVLVGLGACLNARAAEAGSGVALFIFWGLLFLLGAAWVILTTNCLPLLWDMGGSRRVGLYTGLYYAASQTALVAGPAAGGGLVDNAGFQGLFLAFSFLMGTAAVFLRISRPGSSC</sequence>
<reference evidence="6 7" key="1">
    <citation type="submission" date="2017-01" db="EMBL/GenBank/DDBJ databases">
        <authorList>
            <person name="Mah S.A."/>
            <person name="Swanson W.J."/>
            <person name="Moy G.W."/>
            <person name="Vacquier V.D."/>
        </authorList>
    </citation>
    <scope>NUCLEOTIDE SEQUENCE [LARGE SCALE GENOMIC DNA]</scope>
    <source>
        <strain evidence="6 7">ASpG1</strain>
    </source>
</reference>
<organism evidence="6 7">
    <name type="scientific">Alkalispirochaeta americana</name>
    <dbReference type="NCBI Taxonomy" id="159291"/>
    <lineage>
        <taxon>Bacteria</taxon>
        <taxon>Pseudomonadati</taxon>
        <taxon>Spirochaetota</taxon>
        <taxon>Spirochaetia</taxon>
        <taxon>Spirochaetales</taxon>
        <taxon>Spirochaetaceae</taxon>
        <taxon>Alkalispirochaeta</taxon>
    </lineage>
</organism>
<dbReference type="InterPro" id="IPR020846">
    <property type="entry name" value="MFS_dom"/>
</dbReference>
<feature type="domain" description="Major facilitator superfamily (MFS) profile" evidence="5">
    <location>
        <begin position="19"/>
        <end position="431"/>
    </location>
</feature>
<evidence type="ECO:0000256" key="3">
    <source>
        <dbReference type="ARBA" id="ARBA00023136"/>
    </source>
</evidence>
<feature type="transmembrane region" description="Helical" evidence="4">
    <location>
        <begin position="88"/>
        <end position="107"/>
    </location>
</feature>
<accession>A0A1N6T5E8</accession>
<name>A0A1N6T5E8_9SPIO</name>
<evidence type="ECO:0000259" key="5">
    <source>
        <dbReference type="PROSITE" id="PS50850"/>
    </source>
</evidence>